<feature type="transmembrane region" description="Helical" evidence="16">
    <location>
        <begin position="218"/>
        <end position="240"/>
    </location>
</feature>
<comment type="catalytic activity">
    <reaction evidence="1">
        <text>ATP + protein L-histidine = ADP + protein N-phospho-L-histidine.</text>
        <dbReference type="EC" id="2.7.13.3"/>
    </reaction>
</comment>
<evidence type="ECO:0000256" key="8">
    <source>
        <dbReference type="ARBA" id="ARBA00022741"/>
    </source>
</evidence>
<dbReference type="InterPro" id="IPR036890">
    <property type="entry name" value="HATPase_C_sf"/>
</dbReference>
<dbReference type="Proteomes" id="UP000560081">
    <property type="component" value="Unassembled WGS sequence"/>
</dbReference>
<feature type="compositionally biased region" description="Basic and acidic residues" evidence="15">
    <location>
        <begin position="551"/>
        <end position="561"/>
    </location>
</feature>
<keyword evidence="8" id="KW-0547">Nucleotide-binding</keyword>
<keyword evidence="10" id="KW-0067">ATP-binding</keyword>
<accession>A0A4Y8X237</accession>
<dbReference type="PANTHER" id="PTHR45436:SF5">
    <property type="entry name" value="SENSOR HISTIDINE KINASE TRCS"/>
    <property type="match status" value="1"/>
</dbReference>
<evidence type="ECO:0000313" key="17">
    <source>
        <dbReference type="EMBL" id="MBB4882387.1"/>
    </source>
</evidence>
<keyword evidence="6 17" id="KW-0808">Transferase</keyword>
<evidence type="ECO:0000256" key="16">
    <source>
        <dbReference type="SAM" id="Phobius"/>
    </source>
</evidence>
<dbReference type="InterPro" id="IPR047669">
    <property type="entry name" value="MtrAB_MtrB"/>
</dbReference>
<evidence type="ECO:0000256" key="2">
    <source>
        <dbReference type="ARBA" id="ARBA00004651"/>
    </source>
</evidence>
<evidence type="ECO:0000256" key="1">
    <source>
        <dbReference type="ARBA" id="ARBA00000085"/>
    </source>
</evidence>
<evidence type="ECO:0000256" key="13">
    <source>
        <dbReference type="ARBA" id="ARBA00023136"/>
    </source>
</evidence>
<dbReference type="SUPFAM" id="SSF158472">
    <property type="entry name" value="HAMP domain-like"/>
    <property type="match status" value="1"/>
</dbReference>
<comment type="subcellular location">
    <subcellularLocation>
        <location evidence="2">Cell membrane</location>
        <topology evidence="2">Multi-pass membrane protein</topology>
    </subcellularLocation>
</comment>
<dbReference type="CDD" id="cd00075">
    <property type="entry name" value="HATPase"/>
    <property type="match status" value="1"/>
</dbReference>
<feature type="region of interest" description="Disordered" evidence="15">
    <location>
        <begin position="534"/>
        <end position="595"/>
    </location>
</feature>
<dbReference type="PROSITE" id="PS50885">
    <property type="entry name" value="HAMP"/>
    <property type="match status" value="1"/>
</dbReference>
<dbReference type="SUPFAM" id="SSF47384">
    <property type="entry name" value="Homodimeric domain of signal transducing histidine kinase"/>
    <property type="match status" value="1"/>
</dbReference>
<reference evidence="17 18" key="1">
    <citation type="submission" date="2020-08" db="EMBL/GenBank/DDBJ databases">
        <title>Sequencing the genomes of 1000 actinobacteria strains.</title>
        <authorList>
            <person name="Klenk H.-P."/>
        </authorList>
    </citation>
    <scope>NUCLEOTIDE SEQUENCE [LARGE SCALE GENOMIC DNA]</scope>
    <source>
        <strain evidence="17 18">DSM 19079</strain>
    </source>
</reference>
<feature type="region of interest" description="Disordered" evidence="15">
    <location>
        <begin position="1"/>
        <end position="29"/>
    </location>
</feature>
<dbReference type="InterPro" id="IPR004358">
    <property type="entry name" value="Sig_transdc_His_kin-like_C"/>
</dbReference>
<dbReference type="Pfam" id="PF00512">
    <property type="entry name" value="HisKA"/>
    <property type="match status" value="1"/>
</dbReference>
<comment type="caution">
    <text evidence="17">The sequence shown here is derived from an EMBL/GenBank/DDBJ whole genome shotgun (WGS) entry which is preliminary data.</text>
</comment>
<dbReference type="InterPro" id="IPR050428">
    <property type="entry name" value="TCS_sensor_his_kinase"/>
</dbReference>
<dbReference type="FunFam" id="3.30.565.10:FF:000013">
    <property type="entry name" value="Two-component sensor histidine kinase"/>
    <property type="match status" value="1"/>
</dbReference>
<dbReference type="AlphaFoldDB" id="A0A4Y8X237"/>
<evidence type="ECO:0000256" key="12">
    <source>
        <dbReference type="ARBA" id="ARBA00023012"/>
    </source>
</evidence>
<evidence type="ECO:0000256" key="9">
    <source>
        <dbReference type="ARBA" id="ARBA00022777"/>
    </source>
</evidence>
<dbReference type="CDD" id="cd00082">
    <property type="entry name" value="HisKA"/>
    <property type="match status" value="1"/>
</dbReference>
<dbReference type="GO" id="GO:0005886">
    <property type="term" value="C:plasma membrane"/>
    <property type="evidence" value="ECO:0007669"/>
    <property type="project" value="UniProtKB-SubCell"/>
</dbReference>
<evidence type="ECO:0000256" key="5">
    <source>
        <dbReference type="ARBA" id="ARBA00022553"/>
    </source>
</evidence>
<keyword evidence="4" id="KW-1003">Cell membrane</keyword>
<gene>
    <name evidence="17" type="ORF">BJ976_000738</name>
</gene>
<dbReference type="InterPro" id="IPR003660">
    <property type="entry name" value="HAMP_dom"/>
</dbReference>
<dbReference type="GO" id="GO:0005524">
    <property type="term" value="F:ATP binding"/>
    <property type="evidence" value="ECO:0007669"/>
    <property type="project" value="UniProtKB-KW"/>
</dbReference>
<keyword evidence="13 16" id="KW-0472">Membrane</keyword>
<feature type="transmembrane region" description="Helical" evidence="16">
    <location>
        <begin position="185"/>
        <end position="206"/>
    </location>
</feature>
<dbReference type="SUPFAM" id="SSF55874">
    <property type="entry name" value="ATPase domain of HSP90 chaperone/DNA topoisomerase II/histidine kinase"/>
    <property type="match status" value="1"/>
</dbReference>
<dbReference type="CDD" id="cd06225">
    <property type="entry name" value="HAMP"/>
    <property type="match status" value="1"/>
</dbReference>
<dbReference type="Pfam" id="PF02518">
    <property type="entry name" value="HATPase_c"/>
    <property type="match status" value="1"/>
</dbReference>
<dbReference type="SMART" id="SM00388">
    <property type="entry name" value="HisKA"/>
    <property type="match status" value="1"/>
</dbReference>
<keyword evidence="7 16" id="KW-0812">Transmembrane</keyword>
<dbReference type="NCBIfam" id="NF040691">
    <property type="entry name" value="MtrAB_MtrB"/>
    <property type="match status" value="1"/>
</dbReference>
<evidence type="ECO:0000256" key="7">
    <source>
        <dbReference type="ARBA" id="ARBA00022692"/>
    </source>
</evidence>
<keyword evidence="12" id="KW-0902">Two-component regulatory system</keyword>
<proteinExistence type="predicted"/>
<dbReference type="FunFam" id="1.10.287.130:FF:000010">
    <property type="entry name" value="Two-component sensor histidine kinase"/>
    <property type="match status" value="1"/>
</dbReference>
<name>A0A4Y8X237_9MICC</name>
<keyword evidence="18" id="KW-1185">Reference proteome</keyword>
<feature type="transmembrane region" description="Helical" evidence="16">
    <location>
        <begin position="40"/>
        <end position="63"/>
    </location>
</feature>
<feature type="compositionally biased region" description="Low complexity" evidence="15">
    <location>
        <begin position="9"/>
        <end position="23"/>
    </location>
</feature>
<evidence type="ECO:0000256" key="14">
    <source>
        <dbReference type="ARBA" id="ARBA00035305"/>
    </source>
</evidence>
<dbReference type="SMART" id="SM00304">
    <property type="entry name" value="HAMP"/>
    <property type="match status" value="1"/>
</dbReference>
<dbReference type="RefSeq" id="WP_135029553.1">
    <property type="nucleotide sequence ID" value="NZ_BMLA01000005.1"/>
</dbReference>
<dbReference type="Gene3D" id="3.30.565.10">
    <property type="entry name" value="Histidine kinase-like ATPase, C-terminal domain"/>
    <property type="match status" value="1"/>
</dbReference>
<evidence type="ECO:0000256" key="10">
    <source>
        <dbReference type="ARBA" id="ARBA00022840"/>
    </source>
</evidence>
<dbReference type="InterPro" id="IPR003661">
    <property type="entry name" value="HisK_dim/P_dom"/>
</dbReference>
<evidence type="ECO:0000256" key="3">
    <source>
        <dbReference type="ARBA" id="ARBA00012438"/>
    </source>
</evidence>
<dbReference type="InterPro" id="IPR036097">
    <property type="entry name" value="HisK_dim/P_sf"/>
</dbReference>
<protein>
    <recommendedName>
        <fullName evidence="14">Sensor histidine kinase MtrB</fullName>
        <ecNumber evidence="3">2.7.13.3</ecNumber>
    </recommendedName>
</protein>
<organism evidence="17 18">
    <name type="scientific">Micrococcus flavus</name>
    <dbReference type="NCBI Taxonomy" id="384602"/>
    <lineage>
        <taxon>Bacteria</taxon>
        <taxon>Bacillati</taxon>
        <taxon>Actinomycetota</taxon>
        <taxon>Actinomycetes</taxon>
        <taxon>Micrococcales</taxon>
        <taxon>Micrococcaceae</taxon>
        <taxon>Micrococcus</taxon>
    </lineage>
</organism>
<evidence type="ECO:0000256" key="15">
    <source>
        <dbReference type="SAM" id="MobiDB-lite"/>
    </source>
</evidence>
<dbReference type="PANTHER" id="PTHR45436">
    <property type="entry name" value="SENSOR HISTIDINE KINASE YKOH"/>
    <property type="match status" value="1"/>
</dbReference>
<evidence type="ECO:0000313" key="18">
    <source>
        <dbReference type="Proteomes" id="UP000560081"/>
    </source>
</evidence>
<evidence type="ECO:0000256" key="6">
    <source>
        <dbReference type="ARBA" id="ARBA00022679"/>
    </source>
</evidence>
<keyword evidence="5" id="KW-0597">Phosphoprotein</keyword>
<dbReference type="Gene3D" id="1.10.287.130">
    <property type="match status" value="1"/>
</dbReference>
<evidence type="ECO:0000256" key="4">
    <source>
        <dbReference type="ARBA" id="ARBA00022475"/>
    </source>
</evidence>
<dbReference type="PRINTS" id="PR00344">
    <property type="entry name" value="BCTRLSENSOR"/>
</dbReference>
<dbReference type="Pfam" id="PF00672">
    <property type="entry name" value="HAMP"/>
    <property type="match status" value="1"/>
</dbReference>
<dbReference type="OrthoDB" id="9786919at2"/>
<dbReference type="SMART" id="SM00387">
    <property type="entry name" value="HATPase_c"/>
    <property type="match status" value="1"/>
</dbReference>
<dbReference type="GO" id="GO:0000155">
    <property type="term" value="F:phosphorelay sensor kinase activity"/>
    <property type="evidence" value="ECO:0007669"/>
    <property type="project" value="InterPro"/>
</dbReference>
<dbReference type="EC" id="2.7.13.3" evidence="3"/>
<dbReference type="InterPro" id="IPR003594">
    <property type="entry name" value="HATPase_dom"/>
</dbReference>
<keyword evidence="11 16" id="KW-1133">Transmembrane helix</keyword>
<dbReference type="Gene3D" id="6.10.340.10">
    <property type="match status" value="1"/>
</dbReference>
<dbReference type="PROSITE" id="PS50109">
    <property type="entry name" value="HIS_KIN"/>
    <property type="match status" value="1"/>
</dbReference>
<sequence>MTAPPDAPAPAETTAPAAPAAAAPPEPWHRRLRRRWTGSLQLRTAVVAGLLSLLASLAVSGLLTHQVAQALFDARHAQIEAEARRGLSLVQDTFASAASTDEQTTDALVSQTMRALEGDTGTTIRRRFHLEPLPGSGATYVGTVSSQGLDPDVIPEDLREAVASGPGVFDASVALPNGGGATRPGLVFATQVVLPSGASYALYLVYDLSDVQQSLDSVLGVLLLFGSGFLVVNALVAWWASRSVVRPVQQAATAAESLSGGNLAVRMPVRGEDEMARLGTSFNRMADNIQEQITQLAQLSRMQQQFVSDVSHELRTPLTTVRMAADVLYGSREDFDPVNRRSTELLYHQVDRFQTMLADLLEITRFDAGAAQLALEDTDLLELARDVVLTAQPLAEQAGVPVYLVPFGAEDGAGHQASVDPRRIERILRNLVNNAIEHAEGAPVDVLVASDPEVVSVAVVDRGLGMTPEQVQRVFDRFWRADPSRKRTTGGSGLGLAIATEDTRLHGGRLEAWGELGVGSVFMVTVPRIRTAEEGGEPAAVRRAALPIPPEYDRADRRLATDLHTPVPVDDQEKPAPRPAPAAGVVDRVREQELG</sequence>
<evidence type="ECO:0000256" key="11">
    <source>
        <dbReference type="ARBA" id="ARBA00022989"/>
    </source>
</evidence>
<keyword evidence="9 17" id="KW-0418">Kinase</keyword>
<dbReference type="InterPro" id="IPR005467">
    <property type="entry name" value="His_kinase_dom"/>
</dbReference>
<dbReference type="EMBL" id="JACHMC010000001">
    <property type="protein sequence ID" value="MBB4882387.1"/>
    <property type="molecule type" value="Genomic_DNA"/>
</dbReference>